<protein>
    <recommendedName>
        <fullName evidence="6">SLC26A/SulP transporter domain-containing protein</fullName>
    </recommendedName>
</protein>
<dbReference type="Pfam" id="PF00916">
    <property type="entry name" value="Sulfate_transp"/>
    <property type="match status" value="1"/>
</dbReference>
<proteinExistence type="predicted"/>
<feature type="transmembrane region" description="Helical" evidence="5">
    <location>
        <begin position="252"/>
        <end position="280"/>
    </location>
</feature>
<feature type="transmembrane region" description="Helical" evidence="5">
    <location>
        <begin position="172"/>
        <end position="190"/>
    </location>
</feature>
<evidence type="ECO:0000256" key="1">
    <source>
        <dbReference type="ARBA" id="ARBA00004141"/>
    </source>
</evidence>
<feature type="domain" description="SLC26A/SulP transporter" evidence="6">
    <location>
        <begin position="4"/>
        <end position="376"/>
    </location>
</feature>
<sequence>LIYAIVNVVIAVPGLFGYAAVIFNHPIYSNHMNALSKLLIFSSMVHQFGFLLFSSLPFAIGCVQDAGLIFLSDMANTIANTMIDDGHTESEILSTALALLCSGTALLGLVLVLMGKFKLADAVSLLPMPVVGGYLAYIGYFCVEAGTALCISQPMMNIRDWDLLFDWSNLQLALPGLITGLVLAITSRIATSSTTLPLVMVLIPVLFYVIVGICGTSIEEVREQGWVGQTSPTVPISDLLHIIKFKQVRWDLIFEIIPTWFGMVFVVSFASCLDVAAISIDMGKPLDTNRELATVGICNFMSGITLGFTGSYIFSQTIFTYRTGIHDRCVGYMIMIVYMYIVASPVNILEVAPLFFLGSTLIFIGYDLMFEWLWEVRHQVFLSEYFTVWFTFASIHAVGINFGILMG</sequence>
<dbReference type="PANTHER" id="PTHR43310:SF2">
    <property type="entry name" value="SLC26A_SULP TRANSPORTER DOMAIN-CONTAINING PROTEIN"/>
    <property type="match status" value="1"/>
</dbReference>
<keyword evidence="2 5" id="KW-0812">Transmembrane</keyword>
<reference evidence="7 8" key="1">
    <citation type="submission" date="2016-09" db="EMBL/GenBank/DDBJ databases">
        <title>Extensive genetic diversity and differential bi-allelic expression allows diatom success in the polar Southern Ocean.</title>
        <authorList>
            <consortium name="DOE Joint Genome Institute"/>
            <person name="Mock T."/>
            <person name="Otillar R.P."/>
            <person name="Strauss J."/>
            <person name="Dupont C."/>
            <person name="Frickenhaus S."/>
            <person name="Maumus F."/>
            <person name="Mcmullan M."/>
            <person name="Sanges R."/>
            <person name="Schmutz J."/>
            <person name="Toseland A."/>
            <person name="Valas R."/>
            <person name="Veluchamy A."/>
            <person name="Ward B.J."/>
            <person name="Allen A."/>
            <person name="Barry K."/>
            <person name="Falciatore A."/>
            <person name="Ferrante M."/>
            <person name="Fortunato A.E."/>
            <person name="Gloeckner G."/>
            <person name="Gruber A."/>
            <person name="Hipkin R."/>
            <person name="Janech M."/>
            <person name="Kroth P."/>
            <person name="Leese F."/>
            <person name="Lindquist E."/>
            <person name="Lyon B.R."/>
            <person name="Martin J."/>
            <person name="Mayer C."/>
            <person name="Parker M."/>
            <person name="Quesneville H."/>
            <person name="Raymond J."/>
            <person name="Uhlig C."/>
            <person name="Valentin K.U."/>
            <person name="Worden A.Z."/>
            <person name="Armbrust E.V."/>
            <person name="Bowler C."/>
            <person name="Green B."/>
            <person name="Moulton V."/>
            <person name="Van Oosterhout C."/>
            <person name="Grigoriev I."/>
        </authorList>
    </citation>
    <scope>NUCLEOTIDE SEQUENCE [LARGE SCALE GENOMIC DNA]</scope>
    <source>
        <strain evidence="7 8">CCMP1102</strain>
    </source>
</reference>
<accession>A0A1E7FKT3</accession>
<dbReference type="OrthoDB" id="409725at2759"/>
<dbReference type="Proteomes" id="UP000095751">
    <property type="component" value="Unassembled WGS sequence"/>
</dbReference>
<dbReference type="InterPro" id="IPR052706">
    <property type="entry name" value="Membrane-Transporter-like"/>
</dbReference>
<feature type="transmembrane region" description="Helical" evidence="5">
    <location>
        <begin position="196"/>
        <end position="218"/>
    </location>
</feature>
<dbReference type="KEGG" id="fcy:FRACYDRAFT_156935"/>
<dbReference type="GO" id="GO:0016020">
    <property type="term" value="C:membrane"/>
    <property type="evidence" value="ECO:0007669"/>
    <property type="project" value="UniProtKB-SubCell"/>
</dbReference>
<feature type="transmembrane region" description="Helical" evidence="5">
    <location>
        <begin position="5"/>
        <end position="28"/>
    </location>
</feature>
<dbReference type="AlphaFoldDB" id="A0A1E7FKT3"/>
<feature type="transmembrane region" description="Helical" evidence="5">
    <location>
        <begin position="48"/>
        <end position="71"/>
    </location>
</feature>
<evidence type="ECO:0000313" key="7">
    <source>
        <dbReference type="EMBL" id="OEU18413.1"/>
    </source>
</evidence>
<dbReference type="InParanoid" id="A0A1E7FKT3"/>
<evidence type="ECO:0000259" key="6">
    <source>
        <dbReference type="Pfam" id="PF00916"/>
    </source>
</evidence>
<feature type="transmembrane region" description="Helical" evidence="5">
    <location>
        <begin position="134"/>
        <end position="151"/>
    </location>
</feature>
<gene>
    <name evidence="7" type="ORF">FRACYDRAFT_156935</name>
</gene>
<evidence type="ECO:0000256" key="2">
    <source>
        <dbReference type="ARBA" id="ARBA00022692"/>
    </source>
</evidence>
<feature type="transmembrane region" description="Helical" evidence="5">
    <location>
        <begin position="329"/>
        <end position="348"/>
    </location>
</feature>
<name>A0A1E7FKT3_9STRA</name>
<feature type="transmembrane region" description="Helical" evidence="5">
    <location>
        <begin position="386"/>
        <end position="406"/>
    </location>
</feature>
<keyword evidence="3 5" id="KW-1133">Transmembrane helix</keyword>
<evidence type="ECO:0000256" key="3">
    <source>
        <dbReference type="ARBA" id="ARBA00022989"/>
    </source>
</evidence>
<feature type="transmembrane region" description="Helical" evidence="5">
    <location>
        <begin position="92"/>
        <end position="114"/>
    </location>
</feature>
<feature type="non-terminal residue" evidence="7">
    <location>
        <position position="1"/>
    </location>
</feature>
<organism evidence="7 8">
    <name type="scientific">Fragilariopsis cylindrus CCMP1102</name>
    <dbReference type="NCBI Taxonomy" id="635003"/>
    <lineage>
        <taxon>Eukaryota</taxon>
        <taxon>Sar</taxon>
        <taxon>Stramenopiles</taxon>
        <taxon>Ochrophyta</taxon>
        <taxon>Bacillariophyta</taxon>
        <taxon>Bacillariophyceae</taxon>
        <taxon>Bacillariophycidae</taxon>
        <taxon>Bacillariales</taxon>
        <taxon>Bacillariaceae</taxon>
        <taxon>Fragilariopsis</taxon>
    </lineage>
</organism>
<evidence type="ECO:0000256" key="4">
    <source>
        <dbReference type="ARBA" id="ARBA00023136"/>
    </source>
</evidence>
<feature type="non-terminal residue" evidence="7">
    <location>
        <position position="407"/>
    </location>
</feature>
<feature type="transmembrane region" description="Helical" evidence="5">
    <location>
        <begin position="292"/>
        <end position="314"/>
    </location>
</feature>
<evidence type="ECO:0000313" key="8">
    <source>
        <dbReference type="Proteomes" id="UP000095751"/>
    </source>
</evidence>
<keyword evidence="8" id="KW-1185">Reference proteome</keyword>
<evidence type="ECO:0000256" key="5">
    <source>
        <dbReference type="SAM" id="Phobius"/>
    </source>
</evidence>
<dbReference type="EMBL" id="KV784356">
    <property type="protein sequence ID" value="OEU18413.1"/>
    <property type="molecule type" value="Genomic_DNA"/>
</dbReference>
<comment type="subcellular location">
    <subcellularLocation>
        <location evidence="1">Membrane</location>
        <topology evidence="1">Multi-pass membrane protein</topology>
    </subcellularLocation>
</comment>
<dbReference type="InterPro" id="IPR011547">
    <property type="entry name" value="SLC26A/SulP_dom"/>
</dbReference>
<dbReference type="PANTHER" id="PTHR43310">
    <property type="entry name" value="SULFATE TRANSPORTER YBAR-RELATED"/>
    <property type="match status" value="1"/>
</dbReference>
<keyword evidence="4 5" id="KW-0472">Membrane</keyword>